<comment type="caution">
    <text evidence="2">The sequence shown here is derived from an EMBL/GenBank/DDBJ whole genome shotgun (WGS) entry which is preliminary data.</text>
</comment>
<protein>
    <recommendedName>
        <fullName evidence="1">YgjP-like metallopeptidase domain-containing protein</fullName>
    </recommendedName>
</protein>
<name>A0A1A9RDV5_EIKCO</name>
<evidence type="ECO:0000313" key="3">
    <source>
        <dbReference type="Proteomes" id="UP000078003"/>
    </source>
</evidence>
<organism evidence="2 3">
    <name type="scientific">Eikenella corrodens</name>
    <dbReference type="NCBI Taxonomy" id="539"/>
    <lineage>
        <taxon>Bacteria</taxon>
        <taxon>Pseudomonadati</taxon>
        <taxon>Pseudomonadota</taxon>
        <taxon>Betaproteobacteria</taxon>
        <taxon>Neisseriales</taxon>
        <taxon>Neisseriaceae</taxon>
        <taxon>Eikenella</taxon>
    </lineage>
</organism>
<evidence type="ECO:0000313" key="2">
    <source>
        <dbReference type="EMBL" id="OAM15946.1"/>
    </source>
</evidence>
<dbReference type="RefSeq" id="WP_064083866.1">
    <property type="nucleotide sequence ID" value="NZ_LXSF01000009.1"/>
</dbReference>
<evidence type="ECO:0000259" key="1">
    <source>
        <dbReference type="Pfam" id="PF01863"/>
    </source>
</evidence>
<dbReference type="InterPro" id="IPR002725">
    <property type="entry name" value="YgjP-like_metallopeptidase"/>
</dbReference>
<dbReference type="InterPro" id="IPR053136">
    <property type="entry name" value="UTP_pyrophosphatase-like"/>
</dbReference>
<gene>
    <name evidence="2" type="ORF">A7P85_07875</name>
</gene>
<dbReference type="EMBL" id="LXSF01000009">
    <property type="protein sequence ID" value="OAM15946.1"/>
    <property type="molecule type" value="Genomic_DNA"/>
</dbReference>
<dbReference type="Pfam" id="PF01863">
    <property type="entry name" value="YgjP-like"/>
    <property type="match status" value="1"/>
</dbReference>
<proteinExistence type="predicted"/>
<accession>A0A1A9RDV5</accession>
<dbReference type="Gene3D" id="3.30.2010.10">
    <property type="entry name" value="Metalloproteases ('zincins'), catalytic domain"/>
    <property type="match status" value="1"/>
</dbReference>
<dbReference type="AlphaFoldDB" id="A0A1A9RDV5"/>
<dbReference type="Proteomes" id="UP000078003">
    <property type="component" value="Unassembled WGS sequence"/>
</dbReference>
<dbReference type="CDD" id="cd07344">
    <property type="entry name" value="M48_yhfN_like"/>
    <property type="match status" value="1"/>
</dbReference>
<dbReference type="PANTHER" id="PTHR30399:SF1">
    <property type="entry name" value="UTP PYROPHOSPHATASE"/>
    <property type="match status" value="1"/>
</dbReference>
<feature type="domain" description="YgjP-like metallopeptidase" evidence="1">
    <location>
        <begin position="24"/>
        <end position="217"/>
    </location>
</feature>
<sequence>MPLLTHTLANGQTIQLHLSRRAKKNIILRAHSAHSLRLSIPPQLSLPELRRWLQHNETALQQMLRHNPAPATAPSHLWLYGQPHQLQSHAQAAIRIQTGRILLPAAEWPQQQVLLRQHLQPLAEAYLLSRLATHAQRLQLIPEHTALSRAKTFWGVCRRRNIRLNWRLVGAPEYVADYVCVHELCHLCHPNHSPAFWAAVEQHTPHRTAATAWLKQHGRELFLLG</sequence>
<reference evidence="3" key="1">
    <citation type="submission" date="2016-05" db="EMBL/GenBank/DDBJ databases">
        <title>Draft genome of Corynebacterium afermentans subsp. afermentans LCDC 88199T.</title>
        <authorList>
            <person name="Bernier A.-M."/>
            <person name="Bernard K."/>
        </authorList>
    </citation>
    <scope>NUCLEOTIDE SEQUENCE [LARGE SCALE GENOMIC DNA]</scope>
    <source>
        <strain evidence="3">NML01-0328</strain>
    </source>
</reference>
<dbReference type="PANTHER" id="PTHR30399">
    <property type="entry name" value="UNCHARACTERIZED PROTEIN YGJP"/>
    <property type="match status" value="1"/>
</dbReference>